<dbReference type="SUPFAM" id="SSF116734">
    <property type="entry name" value="DNA methylase specificity domain"/>
    <property type="match status" value="1"/>
</dbReference>
<dbReference type="EMBL" id="JAPDHZ010000003">
    <property type="protein sequence ID" value="MDG0792057.1"/>
    <property type="molecule type" value="Genomic_DNA"/>
</dbReference>
<evidence type="ECO:0000313" key="3">
    <source>
        <dbReference type="EMBL" id="MDG0792057.1"/>
    </source>
</evidence>
<keyword evidence="4" id="KW-1185">Reference proteome</keyword>
<accession>A0A9X4KH32</accession>
<organism evidence="3 4">
    <name type="scientific">Cohnella ginsengisoli</name>
    <dbReference type="NCBI Taxonomy" id="425004"/>
    <lineage>
        <taxon>Bacteria</taxon>
        <taxon>Bacillati</taxon>
        <taxon>Bacillota</taxon>
        <taxon>Bacilli</taxon>
        <taxon>Bacillales</taxon>
        <taxon>Paenibacillaceae</taxon>
        <taxon>Cohnella</taxon>
    </lineage>
</organism>
<dbReference type="GO" id="GO:0003677">
    <property type="term" value="F:DNA binding"/>
    <property type="evidence" value="ECO:0007669"/>
    <property type="project" value="UniProtKB-KW"/>
</dbReference>
<dbReference type="PANTHER" id="PTHR30408">
    <property type="entry name" value="TYPE-1 RESTRICTION ENZYME ECOKI SPECIFICITY PROTEIN"/>
    <property type="match status" value="1"/>
</dbReference>
<evidence type="ECO:0008006" key="5">
    <source>
        <dbReference type="Google" id="ProtNLM"/>
    </source>
</evidence>
<proteinExistence type="predicted"/>
<keyword evidence="1" id="KW-0680">Restriction system</keyword>
<comment type="caution">
    <text evidence="3">The sequence shown here is derived from an EMBL/GenBank/DDBJ whole genome shotgun (WGS) entry which is preliminary data.</text>
</comment>
<dbReference type="InterPro" id="IPR052021">
    <property type="entry name" value="Type-I_RS_S_subunit"/>
</dbReference>
<dbReference type="CDD" id="cd17260">
    <property type="entry name" value="RMtype1_S_EcoEI-TRD1-CR1_like"/>
    <property type="match status" value="1"/>
</dbReference>
<gene>
    <name evidence="3" type="ORF">OMP38_15190</name>
</gene>
<evidence type="ECO:0000256" key="1">
    <source>
        <dbReference type="ARBA" id="ARBA00022747"/>
    </source>
</evidence>
<dbReference type="InterPro" id="IPR044946">
    <property type="entry name" value="Restrct_endonuc_typeI_TRD_sf"/>
</dbReference>
<reference evidence="3 4" key="1">
    <citation type="submission" date="2022-10" db="EMBL/GenBank/DDBJ databases">
        <title>Comparative genomic analysis of Cohnella hashimotonis sp. nov., isolated from the International Space Station.</title>
        <authorList>
            <person name="Simpson A."/>
            <person name="Venkateswaran K."/>
        </authorList>
    </citation>
    <scope>NUCLEOTIDE SEQUENCE [LARGE SCALE GENOMIC DNA]</scope>
    <source>
        <strain evidence="3 4">DSM 18997</strain>
    </source>
</reference>
<dbReference type="Proteomes" id="UP001153387">
    <property type="component" value="Unassembled WGS sequence"/>
</dbReference>
<evidence type="ECO:0000313" key="4">
    <source>
        <dbReference type="Proteomes" id="UP001153387"/>
    </source>
</evidence>
<keyword evidence="2" id="KW-0238">DNA-binding</keyword>
<dbReference type="AlphaFoldDB" id="A0A9X4KH32"/>
<dbReference type="GO" id="GO:0009307">
    <property type="term" value="P:DNA restriction-modification system"/>
    <property type="evidence" value="ECO:0007669"/>
    <property type="project" value="UniProtKB-KW"/>
</dbReference>
<protein>
    <recommendedName>
        <fullName evidence="5">Type I restriction modification DNA specificity domain-containing protein</fullName>
    </recommendedName>
</protein>
<dbReference type="RefSeq" id="WP_277565885.1">
    <property type="nucleotide sequence ID" value="NZ_JAPDHZ010000003.1"/>
</dbReference>
<sequence>MENGKGAIARGLVNGFGAGSTEFFILRPERQRVSSEWIYRVISHEKFRKLAEKNMTGSAGQRRVPKAFLENILVPLPSIVEQDHITKTLQTVSELVYMYKMKLVDCENLAKSTFNEMFGDPIINEKKMGYENY</sequence>
<dbReference type="PANTHER" id="PTHR30408:SF12">
    <property type="entry name" value="TYPE I RESTRICTION ENZYME MJAVIII SPECIFICITY SUBUNIT"/>
    <property type="match status" value="1"/>
</dbReference>
<dbReference type="Gene3D" id="3.90.220.20">
    <property type="entry name" value="DNA methylase specificity domains"/>
    <property type="match status" value="2"/>
</dbReference>
<name>A0A9X4KH32_9BACL</name>
<evidence type="ECO:0000256" key="2">
    <source>
        <dbReference type="ARBA" id="ARBA00023125"/>
    </source>
</evidence>